<dbReference type="SUPFAM" id="SSF53155">
    <property type="entry name" value="Methylated DNA-protein cysteine methyltransferase domain"/>
    <property type="match status" value="1"/>
</dbReference>
<organism evidence="12 13">
    <name type="scientific">Salipiger thiooxidans</name>
    <dbReference type="NCBI Taxonomy" id="282683"/>
    <lineage>
        <taxon>Bacteria</taxon>
        <taxon>Pseudomonadati</taxon>
        <taxon>Pseudomonadota</taxon>
        <taxon>Alphaproteobacteria</taxon>
        <taxon>Rhodobacterales</taxon>
        <taxon>Roseobacteraceae</taxon>
        <taxon>Salipiger</taxon>
    </lineage>
</organism>
<comment type="subcellular location">
    <subcellularLocation>
        <location evidence="9">Cytoplasm</location>
    </subcellularLocation>
</comment>
<dbReference type="STRING" id="282683.SAMN04488105_103378"/>
<comment type="function">
    <text evidence="9">Involved in the cellular defense against the biological effects of O6-methylguanine (O6-MeG) and O4-methylthymine (O4-MeT) in DNA. Repairs the methylated nucleobase in DNA by stoichiometrically transferring the methyl group to a cysteine residue in the enzyme. This is a suicide reaction: the enzyme is irreversibly inactivated.</text>
</comment>
<dbReference type="Pfam" id="PF02870">
    <property type="entry name" value="Methyltransf_1N"/>
    <property type="match status" value="1"/>
</dbReference>
<evidence type="ECO:0000256" key="8">
    <source>
        <dbReference type="ARBA" id="ARBA00049348"/>
    </source>
</evidence>
<evidence type="ECO:0000313" key="12">
    <source>
        <dbReference type="EMBL" id="SDE43210.1"/>
    </source>
</evidence>
<evidence type="ECO:0000256" key="6">
    <source>
        <dbReference type="ARBA" id="ARBA00022763"/>
    </source>
</evidence>
<dbReference type="Pfam" id="PF01035">
    <property type="entry name" value="DNA_binding_1"/>
    <property type="match status" value="1"/>
</dbReference>
<dbReference type="AlphaFoldDB" id="A0A1G7CWP8"/>
<comment type="similarity">
    <text evidence="2 9">Belongs to the MGMT family.</text>
</comment>
<comment type="catalytic activity">
    <reaction evidence="8 9">
        <text>a 6-O-methyl-2'-deoxyguanosine in DNA + L-cysteinyl-[protein] = S-methyl-L-cysteinyl-[protein] + a 2'-deoxyguanosine in DNA</text>
        <dbReference type="Rhea" id="RHEA:24000"/>
        <dbReference type="Rhea" id="RHEA-COMP:10131"/>
        <dbReference type="Rhea" id="RHEA-COMP:10132"/>
        <dbReference type="Rhea" id="RHEA-COMP:11367"/>
        <dbReference type="Rhea" id="RHEA-COMP:11368"/>
        <dbReference type="ChEBI" id="CHEBI:29950"/>
        <dbReference type="ChEBI" id="CHEBI:82612"/>
        <dbReference type="ChEBI" id="CHEBI:85445"/>
        <dbReference type="ChEBI" id="CHEBI:85448"/>
        <dbReference type="EC" id="2.1.1.63"/>
    </reaction>
</comment>
<keyword evidence="6 9" id="KW-0227">DNA damage</keyword>
<dbReference type="Gene3D" id="3.30.160.70">
    <property type="entry name" value="Methylated DNA-protein cysteine methyltransferase domain"/>
    <property type="match status" value="1"/>
</dbReference>
<dbReference type="InterPro" id="IPR001497">
    <property type="entry name" value="MethylDNA_cys_MeTrfase_AS"/>
</dbReference>
<dbReference type="Gene3D" id="1.10.10.10">
    <property type="entry name" value="Winged helix-like DNA-binding domain superfamily/Winged helix DNA-binding domain"/>
    <property type="match status" value="1"/>
</dbReference>
<keyword evidence="5 9" id="KW-0808">Transferase</keyword>
<dbReference type="Proteomes" id="UP000198994">
    <property type="component" value="Unassembled WGS sequence"/>
</dbReference>
<evidence type="ECO:0000256" key="9">
    <source>
        <dbReference type="HAMAP-Rule" id="MF_00772"/>
    </source>
</evidence>
<dbReference type="GO" id="GO:0005737">
    <property type="term" value="C:cytoplasm"/>
    <property type="evidence" value="ECO:0007669"/>
    <property type="project" value="UniProtKB-SubCell"/>
</dbReference>
<dbReference type="RefSeq" id="WP_089956781.1">
    <property type="nucleotide sequence ID" value="NZ_FNAV01000003.1"/>
</dbReference>
<dbReference type="SUPFAM" id="SSF46767">
    <property type="entry name" value="Methylated DNA-protein cysteine methyltransferase, C-terminal domain"/>
    <property type="match status" value="1"/>
</dbReference>
<dbReference type="OrthoDB" id="9802228at2"/>
<name>A0A1G7CWP8_9RHOB</name>
<keyword evidence="7 9" id="KW-0234">DNA repair</keyword>
<protein>
    <recommendedName>
        <fullName evidence="9">Methylated-DNA--protein-cysteine methyltransferase</fullName>
        <ecNumber evidence="9">2.1.1.63</ecNumber>
    </recommendedName>
    <alternativeName>
        <fullName evidence="9">6-O-methylguanine-DNA methyltransferase</fullName>
        <shortName evidence="9">MGMT</shortName>
    </alternativeName>
    <alternativeName>
        <fullName evidence="9">O-6-methylguanine-DNA-alkyltransferase</fullName>
    </alternativeName>
</protein>
<reference evidence="13" key="1">
    <citation type="submission" date="2016-10" db="EMBL/GenBank/DDBJ databases">
        <authorList>
            <person name="Varghese N."/>
            <person name="Submissions S."/>
        </authorList>
    </citation>
    <scope>NUCLEOTIDE SEQUENCE [LARGE SCALE GENOMIC DNA]</scope>
    <source>
        <strain evidence="13">DSM 10146</strain>
    </source>
</reference>
<evidence type="ECO:0000256" key="2">
    <source>
        <dbReference type="ARBA" id="ARBA00008711"/>
    </source>
</evidence>
<feature type="active site" description="Nucleophile; methyl group acceptor" evidence="9">
    <location>
        <position position="130"/>
    </location>
</feature>
<keyword evidence="13" id="KW-1185">Reference proteome</keyword>
<evidence type="ECO:0000259" key="11">
    <source>
        <dbReference type="Pfam" id="PF02870"/>
    </source>
</evidence>
<dbReference type="InterPro" id="IPR036217">
    <property type="entry name" value="MethylDNA_cys_MeTrfase_DNAb"/>
</dbReference>
<dbReference type="EC" id="2.1.1.63" evidence="9"/>
<dbReference type="CDD" id="cd06445">
    <property type="entry name" value="ATase"/>
    <property type="match status" value="1"/>
</dbReference>
<accession>A0A1G7CWP8</accession>
<comment type="miscellaneous">
    <text evidence="9">This enzyme catalyzes only one turnover and therefore is not strictly catalytic. According to one definition, an enzyme is a biocatalyst that acts repeatedly and over many reaction cycles.</text>
</comment>
<evidence type="ECO:0000256" key="5">
    <source>
        <dbReference type="ARBA" id="ARBA00022679"/>
    </source>
</evidence>
<dbReference type="InterPro" id="IPR023546">
    <property type="entry name" value="MGMT"/>
</dbReference>
<dbReference type="EMBL" id="FNAV01000003">
    <property type="protein sequence ID" value="SDE43210.1"/>
    <property type="molecule type" value="Genomic_DNA"/>
</dbReference>
<dbReference type="HAMAP" id="MF_00772">
    <property type="entry name" value="OGT"/>
    <property type="match status" value="1"/>
</dbReference>
<evidence type="ECO:0000256" key="4">
    <source>
        <dbReference type="ARBA" id="ARBA00022603"/>
    </source>
</evidence>
<gene>
    <name evidence="12" type="ORF">SAMN04488105_103378</name>
</gene>
<feature type="domain" description="Methylated-DNA-[protein]-cysteine S-methyltransferase DNA binding" evidence="10">
    <location>
        <begin position="79"/>
        <end position="158"/>
    </location>
</feature>
<feature type="domain" description="Methylguanine DNA methyltransferase ribonuclease-like" evidence="11">
    <location>
        <begin position="10"/>
        <end position="74"/>
    </location>
</feature>
<dbReference type="InterPro" id="IPR008332">
    <property type="entry name" value="MethylG_MeTrfase_N"/>
</dbReference>
<dbReference type="PANTHER" id="PTHR10815">
    <property type="entry name" value="METHYLATED-DNA--PROTEIN-CYSTEINE METHYLTRANSFERASE"/>
    <property type="match status" value="1"/>
</dbReference>
<dbReference type="InterPro" id="IPR014048">
    <property type="entry name" value="MethylDNA_cys_MeTrfase_DNA-bd"/>
</dbReference>
<dbReference type="NCBIfam" id="TIGR00589">
    <property type="entry name" value="ogt"/>
    <property type="match status" value="1"/>
</dbReference>
<evidence type="ECO:0000256" key="3">
    <source>
        <dbReference type="ARBA" id="ARBA00022490"/>
    </source>
</evidence>
<evidence type="ECO:0000256" key="7">
    <source>
        <dbReference type="ARBA" id="ARBA00023204"/>
    </source>
</evidence>
<dbReference type="PANTHER" id="PTHR10815:SF5">
    <property type="entry name" value="METHYLATED-DNA--PROTEIN-CYSTEINE METHYLTRANSFERASE"/>
    <property type="match status" value="1"/>
</dbReference>
<dbReference type="InterPro" id="IPR036388">
    <property type="entry name" value="WH-like_DNA-bd_sf"/>
</dbReference>
<evidence type="ECO:0000259" key="10">
    <source>
        <dbReference type="Pfam" id="PF01035"/>
    </source>
</evidence>
<comment type="catalytic activity">
    <reaction evidence="1 9">
        <text>a 4-O-methyl-thymidine in DNA + L-cysteinyl-[protein] = a thymidine in DNA + S-methyl-L-cysteinyl-[protein]</text>
        <dbReference type="Rhea" id="RHEA:53428"/>
        <dbReference type="Rhea" id="RHEA-COMP:10131"/>
        <dbReference type="Rhea" id="RHEA-COMP:10132"/>
        <dbReference type="Rhea" id="RHEA-COMP:13555"/>
        <dbReference type="Rhea" id="RHEA-COMP:13556"/>
        <dbReference type="ChEBI" id="CHEBI:29950"/>
        <dbReference type="ChEBI" id="CHEBI:82612"/>
        <dbReference type="ChEBI" id="CHEBI:137386"/>
        <dbReference type="ChEBI" id="CHEBI:137387"/>
        <dbReference type="EC" id="2.1.1.63"/>
    </reaction>
</comment>
<dbReference type="FunFam" id="1.10.10.10:FF:000214">
    <property type="entry name" value="Methylated-DNA--protein-cysteine methyltransferase"/>
    <property type="match status" value="1"/>
</dbReference>
<dbReference type="GO" id="GO:0003908">
    <property type="term" value="F:methylated-DNA-[protein]-cysteine S-methyltransferase activity"/>
    <property type="evidence" value="ECO:0007669"/>
    <property type="project" value="UniProtKB-UniRule"/>
</dbReference>
<dbReference type="GO" id="GO:0032259">
    <property type="term" value="P:methylation"/>
    <property type="evidence" value="ECO:0007669"/>
    <property type="project" value="UniProtKB-KW"/>
</dbReference>
<keyword evidence="3 9" id="KW-0963">Cytoplasm</keyword>
<evidence type="ECO:0000256" key="1">
    <source>
        <dbReference type="ARBA" id="ARBA00001286"/>
    </source>
</evidence>
<proteinExistence type="inferred from homology"/>
<sequence length="171" mass="18284">MTAALSWCHTDSPIGPLLLAGDSDALHFLSFPSGHKAFGPREGWHEDPTPFDAVRRQLDAYFAGTLTRFDLRLAPQGTAFQTRVWQLLAEIPYGTTRSYGALATQLGTPNASRAVGAANGANPIPIILPCHRVIGQDGALTGFGGGVEVKRFLLQHEAEVSGVAETQLSLF</sequence>
<evidence type="ECO:0000313" key="13">
    <source>
        <dbReference type="Proteomes" id="UP000198994"/>
    </source>
</evidence>
<keyword evidence="4 9" id="KW-0489">Methyltransferase</keyword>
<dbReference type="GO" id="GO:0006307">
    <property type="term" value="P:DNA alkylation repair"/>
    <property type="evidence" value="ECO:0007669"/>
    <property type="project" value="UniProtKB-UniRule"/>
</dbReference>
<dbReference type="PROSITE" id="PS00374">
    <property type="entry name" value="MGMT"/>
    <property type="match status" value="1"/>
</dbReference>
<dbReference type="InterPro" id="IPR036631">
    <property type="entry name" value="MGMT_N_sf"/>
</dbReference>